<reference evidence="6 7" key="1">
    <citation type="submission" date="2016-10" db="EMBL/GenBank/DDBJ databases">
        <authorList>
            <person name="de Groot N.N."/>
        </authorList>
    </citation>
    <scope>NUCLEOTIDE SEQUENCE [LARGE SCALE GENOMIC DNA]</scope>
    <source>
        <strain evidence="6 7">ASO4-2</strain>
    </source>
</reference>
<protein>
    <submittedName>
        <fullName evidence="6">Membrane-bound lytic murein transglycosylase MltF</fullName>
    </submittedName>
</protein>
<keyword evidence="7" id="KW-1185">Reference proteome</keyword>
<dbReference type="CDD" id="cd13403">
    <property type="entry name" value="MLTF-like"/>
    <property type="match status" value="1"/>
</dbReference>
<evidence type="ECO:0000256" key="2">
    <source>
        <dbReference type="ARBA" id="ARBA00007734"/>
    </source>
</evidence>
<dbReference type="CDD" id="cd01009">
    <property type="entry name" value="PBP2_YfhD_N"/>
    <property type="match status" value="1"/>
</dbReference>
<evidence type="ECO:0000313" key="6">
    <source>
        <dbReference type="EMBL" id="SDB53259.1"/>
    </source>
</evidence>
<dbReference type="InterPro" id="IPR008258">
    <property type="entry name" value="Transglycosylase_SLT_dom_1"/>
</dbReference>
<dbReference type="EMBL" id="FMXO01000016">
    <property type="protein sequence ID" value="SDB53259.1"/>
    <property type="molecule type" value="Genomic_DNA"/>
</dbReference>
<dbReference type="OrthoDB" id="9801695at2"/>
<dbReference type="SUPFAM" id="SSF53850">
    <property type="entry name" value="Periplasmic binding protein-like II"/>
    <property type="match status" value="1"/>
</dbReference>
<keyword evidence="4" id="KW-0732">Signal</keyword>
<dbReference type="Gene3D" id="3.40.190.10">
    <property type="entry name" value="Periplasmic binding protein-like II"/>
    <property type="match status" value="2"/>
</dbReference>
<keyword evidence="3" id="KW-0472">Membrane</keyword>
<dbReference type="SMART" id="SM00062">
    <property type="entry name" value="PBPb"/>
    <property type="match status" value="1"/>
</dbReference>
<dbReference type="InterPro" id="IPR001638">
    <property type="entry name" value="Solute-binding_3/MltF_N"/>
</dbReference>
<dbReference type="Pfam" id="PF01464">
    <property type="entry name" value="SLT"/>
    <property type="match status" value="1"/>
</dbReference>
<proteinExistence type="inferred from homology"/>
<comment type="subcellular location">
    <subcellularLocation>
        <location evidence="1">Cell outer membrane</location>
        <topology evidence="1">Peripheral membrane protein</topology>
    </subcellularLocation>
</comment>
<dbReference type="SUPFAM" id="SSF53955">
    <property type="entry name" value="Lysozyme-like"/>
    <property type="match status" value="1"/>
</dbReference>
<accession>A0A1G6E748</accession>
<evidence type="ECO:0000259" key="5">
    <source>
        <dbReference type="SMART" id="SM00062"/>
    </source>
</evidence>
<dbReference type="InterPro" id="IPR023346">
    <property type="entry name" value="Lysozyme-like_dom_sf"/>
</dbReference>
<feature type="domain" description="Solute-binding protein family 3/N-terminal" evidence="5">
    <location>
        <begin position="83"/>
        <end position="302"/>
    </location>
</feature>
<feature type="chain" id="PRO_5011712197" evidence="4">
    <location>
        <begin position="33"/>
        <end position="492"/>
    </location>
</feature>
<dbReference type="Pfam" id="PF00497">
    <property type="entry name" value="SBP_bac_3"/>
    <property type="match status" value="1"/>
</dbReference>
<dbReference type="AlphaFoldDB" id="A0A1G6E748"/>
<dbReference type="Proteomes" id="UP000198771">
    <property type="component" value="Unassembled WGS sequence"/>
</dbReference>
<sequence>MLHPLFWRGIRRHAAFGMIVFLAVMFSDPAGAQDPALPASDSELPVIWTGDLEGMRERRLIRVGTAFSRTHYFWDGFVQRGLAYDALLQFEQFLNKELKTPKALQVRLLIVPLPRNELLPALTRGHLDLVVANLTITPERSETMIFSDPVARNVNEIVVLGPAAPSLDTLDDLSGTTAHLRPSSSYWASVESFNHELKELGKKPVRLRAVDEHLEDEDLLEMVAAGILPYAIVDTHKAAFWADVIDGLTVREDLTFRAGAELGWAMRTESPELAALVNAFVPQIRAGSAAGNMLLRRYLRQNPWVRNPSATEDQRRFEHTSHLFQKYGERYGFDWLMLAAQGYQESRIDQSARSPAGALGIMQLLPTTAADPVVGIPDISNAKNNIHAGARYLRHLKDRYLNDPEIDDLNRTLLAFAGYNAGPGNLVKIRGRATAMGLDPNRWFGNVELAAAKVIGRETVVYVGNIAKYHYAYRLITEAAEEYEESRRLFDP</sequence>
<dbReference type="PANTHER" id="PTHR37423">
    <property type="entry name" value="SOLUBLE LYTIC MUREIN TRANSGLYCOSYLASE-RELATED"/>
    <property type="match status" value="1"/>
</dbReference>
<organism evidence="6 7">
    <name type="scientific">Desulfonatronum thiosulfatophilum</name>
    <dbReference type="NCBI Taxonomy" id="617002"/>
    <lineage>
        <taxon>Bacteria</taxon>
        <taxon>Pseudomonadati</taxon>
        <taxon>Thermodesulfobacteriota</taxon>
        <taxon>Desulfovibrionia</taxon>
        <taxon>Desulfovibrionales</taxon>
        <taxon>Desulfonatronaceae</taxon>
        <taxon>Desulfonatronum</taxon>
    </lineage>
</organism>
<comment type="similarity">
    <text evidence="2">Belongs to the transglycosylase Slt family.</text>
</comment>
<name>A0A1G6E748_9BACT</name>
<dbReference type="RefSeq" id="WP_092122670.1">
    <property type="nucleotide sequence ID" value="NZ_FMXO01000016.1"/>
</dbReference>
<gene>
    <name evidence="6" type="ORF">SAMN05660653_02634</name>
</gene>
<evidence type="ECO:0000313" key="7">
    <source>
        <dbReference type="Proteomes" id="UP000198771"/>
    </source>
</evidence>
<keyword evidence="3" id="KW-0998">Cell outer membrane</keyword>
<evidence type="ECO:0000256" key="4">
    <source>
        <dbReference type="SAM" id="SignalP"/>
    </source>
</evidence>
<dbReference type="Gene3D" id="1.10.530.10">
    <property type="match status" value="1"/>
</dbReference>
<evidence type="ECO:0000256" key="3">
    <source>
        <dbReference type="ARBA" id="ARBA00023237"/>
    </source>
</evidence>
<dbReference type="PANTHER" id="PTHR37423:SF2">
    <property type="entry name" value="MEMBRANE-BOUND LYTIC MUREIN TRANSGLYCOSYLASE C"/>
    <property type="match status" value="1"/>
</dbReference>
<dbReference type="GO" id="GO:0009279">
    <property type="term" value="C:cell outer membrane"/>
    <property type="evidence" value="ECO:0007669"/>
    <property type="project" value="UniProtKB-SubCell"/>
</dbReference>
<feature type="signal peptide" evidence="4">
    <location>
        <begin position="1"/>
        <end position="32"/>
    </location>
</feature>
<evidence type="ECO:0000256" key="1">
    <source>
        <dbReference type="ARBA" id="ARBA00004339"/>
    </source>
</evidence>